<keyword evidence="3" id="KW-1185">Reference proteome</keyword>
<dbReference type="EMBL" id="JAFHDT010000009">
    <property type="protein sequence ID" value="KAI7805667.1"/>
    <property type="molecule type" value="Genomic_DNA"/>
</dbReference>
<proteinExistence type="predicted"/>
<evidence type="ECO:0000313" key="2">
    <source>
        <dbReference type="EMBL" id="KAI7805667.1"/>
    </source>
</evidence>
<evidence type="ECO:0000256" key="1">
    <source>
        <dbReference type="SAM" id="MobiDB-lite"/>
    </source>
</evidence>
<name>A0A9W7WNZ8_TRIRA</name>
<gene>
    <name evidence="2" type="ORF">IRJ41_013785</name>
</gene>
<feature type="region of interest" description="Disordered" evidence="1">
    <location>
        <begin position="69"/>
        <end position="88"/>
    </location>
</feature>
<dbReference type="Proteomes" id="UP001059041">
    <property type="component" value="Linkage Group LG9"/>
</dbReference>
<organism evidence="2 3">
    <name type="scientific">Triplophysa rosa</name>
    <name type="common">Cave loach</name>
    <dbReference type="NCBI Taxonomy" id="992332"/>
    <lineage>
        <taxon>Eukaryota</taxon>
        <taxon>Metazoa</taxon>
        <taxon>Chordata</taxon>
        <taxon>Craniata</taxon>
        <taxon>Vertebrata</taxon>
        <taxon>Euteleostomi</taxon>
        <taxon>Actinopterygii</taxon>
        <taxon>Neopterygii</taxon>
        <taxon>Teleostei</taxon>
        <taxon>Ostariophysi</taxon>
        <taxon>Cypriniformes</taxon>
        <taxon>Nemacheilidae</taxon>
        <taxon>Triplophysa</taxon>
    </lineage>
</organism>
<evidence type="ECO:0000313" key="3">
    <source>
        <dbReference type="Proteomes" id="UP001059041"/>
    </source>
</evidence>
<dbReference type="AlphaFoldDB" id="A0A9W7WNZ8"/>
<comment type="caution">
    <text evidence="2">The sequence shown here is derived from an EMBL/GenBank/DDBJ whole genome shotgun (WGS) entry which is preliminary data.</text>
</comment>
<sequence>MACEVTRLIGNLKRTVALEQLGRLRASNPQIPMQSALDLAEPQVPISQPVEAPNDEEFFQLLETLFDLPDQRDRQTDANGASDAQDDELQQAAVDYQELVETGDLTTLNLEDLITLEDTLT</sequence>
<protein>
    <submittedName>
        <fullName evidence="2">Uncharacterized protein</fullName>
    </submittedName>
</protein>
<accession>A0A9W7WNZ8</accession>
<reference evidence="2" key="1">
    <citation type="submission" date="2021-02" db="EMBL/GenBank/DDBJ databases">
        <title>Comparative genomics reveals that relaxation of natural selection precedes convergent phenotypic evolution of cavefish.</title>
        <authorList>
            <person name="Peng Z."/>
        </authorList>
    </citation>
    <scope>NUCLEOTIDE SEQUENCE</scope>
    <source>
        <tissue evidence="2">Muscle</tissue>
    </source>
</reference>